<dbReference type="Gene3D" id="1.25.10.10">
    <property type="entry name" value="Leucine-rich Repeat Variant"/>
    <property type="match status" value="1"/>
</dbReference>
<reference evidence="1 2" key="1">
    <citation type="submission" date="2023-05" db="EMBL/GenBank/DDBJ databases">
        <title>A 100% complete, gapless, phased diploid assembly of the Scenedesmus obliquus UTEX 3031 genome.</title>
        <authorList>
            <person name="Biondi T.C."/>
            <person name="Hanschen E.R."/>
            <person name="Kwon T."/>
            <person name="Eng W."/>
            <person name="Kruse C.P.S."/>
            <person name="Koehler S.I."/>
            <person name="Kunde Y."/>
            <person name="Gleasner C.D."/>
            <person name="You Mak K.T."/>
            <person name="Polle J."/>
            <person name="Hovde B.T."/>
            <person name="Starkenburg S.R."/>
        </authorList>
    </citation>
    <scope>NUCLEOTIDE SEQUENCE [LARGE SCALE GENOMIC DNA]</scope>
    <source>
        <strain evidence="1 2">DOE0152z</strain>
    </source>
</reference>
<name>A0ABY8UH46_TETOB</name>
<organism evidence="1 2">
    <name type="scientific">Tetradesmus obliquus</name>
    <name type="common">Green alga</name>
    <name type="synonym">Acutodesmus obliquus</name>
    <dbReference type="NCBI Taxonomy" id="3088"/>
    <lineage>
        <taxon>Eukaryota</taxon>
        <taxon>Viridiplantae</taxon>
        <taxon>Chlorophyta</taxon>
        <taxon>core chlorophytes</taxon>
        <taxon>Chlorophyceae</taxon>
        <taxon>CS clade</taxon>
        <taxon>Sphaeropleales</taxon>
        <taxon>Scenedesmaceae</taxon>
        <taxon>Tetradesmus</taxon>
    </lineage>
</organism>
<keyword evidence="2" id="KW-1185">Reference proteome</keyword>
<sequence length="357" mass="37515">MAAVDFWQDSYLATLQALPQDQQSVLLAQQQAVLEALTAALVRRTQLSAAAAAAATADARDLPEEMRMVRRELASALRDIGSLLGPSAMLSFITQLTASHYQHMCSTHAAANPCCSSIASPGGFTESGCVAGDWLPLESGLYAANVVLGKQRGEAAVPRVQQLVQYAAAAVSHPGGSLKLAGTALTLLGGLAAWLAEHPQSLPLVLPAVVAALHSPDEKLSRNAATCAQRLASCDGLAAQLAHGQPQFVSQLLREYQRGGGLATRADAAQGDDKPTEELLLLAWLSAGRQFEGWLAAAVLQLAPESAPWQRQRHGAKVTFVAELTDAACLSDTTRFKRILKNFCGGKKKGGGGGRHL</sequence>
<dbReference type="PANTHER" id="PTHR12363:SF54">
    <property type="entry name" value="NUCLEAR TRANSPORT RECEPTOR"/>
    <property type="match status" value="1"/>
</dbReference>
<protein>
    <submittedName>
        <fullName evidence="1">Uncharacterized protein</fullName>
    </submittedName>
</protein>
<dbReference type="InterPro" id="IPR016024">
    <property type="entry name" value="ARM-type_fold"/>
</dbReference>
<dbReference type="InterPro" id="IPR051345">
    <property type="entry name" value="Importin_beta-like_NTR"/>
</dbReference>
<dbReference type="PANTHER" id="PTHR12363">
    <property type="entry name" value="TRANSPORTIN 3 AND IMPORTIN 13"/>
    <property type="match status" value="1"/>
</dbReference>
<dbReference type="EMBL" id="CP126219">
    <property type="protein sequence ID" value="WIA20848.1"/>
    <property type="molecule type" value="Genomic_DNA"/>
</dbReference>
<gene>
    <name evidence="1" type="ORF">OEZ85_005198</name>
</gene>
<evidence type="ECO:0000313" key="1">
    <source>
        <dbReference type="EMBL" id="WIA20848.1"/>
    </source>
</evidence>
<evidence type="ECO:0000313" key="2">
    <source>
        <dbReference type="Proteomes" id="UP001244341"/>
    </source>
</evidence>
<dbReference type="InterPro" id="IPR011989">
    <property type="entry name" value="ARM-like"/>
</dbReference>
<dbReference type="SUPFAM" id="SSF48371">
    <property type="entry name" value="ARM repeat"/>
    <property type="match status" value="1"/>
</dbReference>
<accession>A0ABY8UH46</accession>
<dbReference type="Proteomes" id="UP001244341">
    <property type="component" value="Chromosome 12b"/>
</dbReference>
<proteinExistence type="predicted"/>